<dbReference type="Proteomes" id="UP000700596">
    <property type="component" value="Unassembled WGS sequence"/>
</dbReference>
<protein>
    <submittedName>
        <fullName evidence="1">Uncharacterized protein</fullName>
    </submittedName>
</protein>
<evidence type="ECO:0000313" key="1">
    <source>
        <dbReference type="EMBL" id="KAH7132100.1"/>
    </source>
</evidence>
<name>A0A9P9E649_9PLEO</name>
<sequence>MMARPSTILDIAASPPRRLGCPLFAAGSGCIEVVMTREGVHGMQWLQQADRRPKQPVEMISSKSKMDVPHGARNGLDLSSRSMARSASSPESVVAKPRVSTVGAPWRCASPAPLPTDLSPFFRPSSIVLCVQWGKLQIAEPATIHSNCGVTLLYLPQIACRKARHVCFSSVRPCFQCDYTNEVTSHHCCLTPRMAYSHAKLHLGSDPTFVGHPGALDAAPTSSRGSVLS</sequence>
<accession>A0A9P9E649</accession>
<dbReference type="PROSITE" id="PS51257">
    <property type="entry name" value="PROKAR_LIPOPROTEIN"/>
    <property type="match status" value="1"/>
</dbReference>
<proteinExistence type="predicted"/>
<comment type="caution">
    <text evidence="1">The sequence shown here is derived from an EMBL/GenBank/DDBJ whole genome shotgun (WGS) entry which is preliminary data.</text>
</comment>
<evidence type="ECO:0000313" key="2">
    <source>
        <dbReference type="Proteomes" id="UP000700596"/>
    </source>
</evidence>
<reference evidence="1" key="1">
    <citation type="journal article" date="2021" name="Nat. Commun.">
        <title>Genetic determinants of endophytism in the Arabidopsis root mycobiome.</title>
        <authorList>
            <person name="Mesny F."/>
            <person name="Miyauchi S."/>
            <person name="Thiergart T."/>
            <person name="Pickel B."/>
            <person name="Atanasova L."/>
            <person name="Karlsson M."/>
            <person name="Huettel B."/>
            <person name="Barry K.W."/>
            <person name="Haridas S."/>
            <person name="Chen C."/>
            <person name="Bauer D."/>
            <person name="Andreopoulos W."/>
            <person name="Pangilinan J."/>
            <person name="LaButti K."/>
            <person name="Riley R."/>
            <person name="Lipzen A."/>
            <person name="Clum A."/>
            <person name="Drula E."/>
            <person name="Henrissat B."/>
            <person name="Kohler A."/>
            <person name="Grigoriev I.V."/>
            <person name="Martin F.M."/>
            <person name="Hacquard S."/>
        </authorList>
    </citation>
    <scope>NUCLEOTIDE SEQUENCE</scope>
    <source>
        <strain evidence="1">MPI-CAGE-CH-0243</strain>
    </source>
</reference>
<keyword evidence="2" id="KW-1185">Reference proteome</keyword>
<gene>
    <name evidence="1" type="ORF">B0J11DRAFT_216806</name>
</gene>
<dbReference type="AlphaFoldDB" id="A0A9P9E649"/>
<organism evidence="1 2">
    <name type="scientific">Dendryphion nanum</name>
    <dbReference type="NCBI Taxonomy" id="256645"/>
    <lineage>
        <taxon>Eukaryota</taxon>
        <taxon>Fungi</taxon>
        <taxon>Dikarya</taxon>
        <taxon>Ascomycota</taxon>
        <taxon>Pezizomycotina</taxon>
        <taxon>Dothideomycetes</taxon>
        <taxon>Pleosporomycetidae</taxon>
        <taxon>Pleosporales</taxon>
        <taxon>Torulaceae</taxon>
        <taxon>Dendryphion</taxon>
    </lineage>
</organism>
<dbReference type="EMBL" id="JAGMWT010000003">
    <property type="protein sequence ID" value="KAH7132100.1"/>
    <property type="molecule type" value="Genomic_DNA"/>
</dbReference>